<gene>
    <name evidence="6" type="primary">LOC112291514</name>
    <name evidence="5" type="ORF">PHYPA_018363</name>
</gene>
<keyword evidence="2" id="KW-1133">Transmembrane helix</keyword>
<dbReference type="AlphaFoldDB" id="A0A2K1JHB9"/>
<keyword evidence="7" id="KW-1185">Reference proteome</keyword>
<feature type="transmembrane region" description="Helical" evidence="2">
    <location>
        <begin position="201"/>
        <end position="221"/>
    </location>
</feature>
<dbReference type="InterPro" id="IPR053240">
    <property type="entry name" value="VTT_domain"/>
</dbReference>
<evidence type="ECO:0000256" key="1">
    <source>
        <dbReference type="SAM" id="MobiDB-lite"/>
    </source>
</evidence>
<feature type="region of interest" description="Disordered" evidence="1">
    <location>
        <begin position="133"/>
        <end position="166"/>
    </location>
</feature>
<name>A0A2K1JHB9_PHYPA</name>
<keyword evidence="3" id="KW-0732">Signal</keyword>
<organism evidence="5">
    <name type="scientific">Physcomitrium patens</name>
    <name type="common">Spreading-leaved earth moss</name>
    <name type="synonym">Physcomitrella patens</name>
    <dbReference type="NCBI Taxonomy" id="3218"/>
    <lineage>
        <taxon>Eukaryota</taxon>
        <taxon>Viridiplantae</taxon>
        <taxon>Streptophyta</taxon>
        <taxon>Embryophyta</taxon>
        <taxon>Bryophyta</taxon>
        <taxon>Bryophytina</taxon>
        <taxon>Bryopsida</taxon>
        <taxon>Funariidae</taxon>
        <taxon>Funariales</taxon>
        <taxon>Funariaceae</taxon>
        <taxon>Physcomitrium</taxon>
    </lineage>
</organism>
<dbReference type="PANTHER" id="PTHR46826">
    <property type="match status" value="1"/>
</dbReference>
<reference evidence="6" key="3">
    <citation type="submission" date="2020-12" db="UniProtKB">
        <authorList>
            <consortium name="EnsemblPlants"/>
        </authorList>
    </citation>
    <scope>IDENTIFICATION</scope>
</reference>
<evidence type="ECO:0000256" key="3">
    <source>
        <dbReference type="SAM" id="SignalP"/>
    </source>
</evidence>
<sequence>MAATLLLGALSFHVGVQRQPSYQELQGDSVVVSASGSCRASSSSSSSPCMADAALSMQLKSGVAAKLRREKTSAGGLIASSRLSCCLPLFLSAGNLLRQQTRTNLFQQSRNRVRSVRVASLNDSQREVLHEVDDQSKPIELFSPTSANEDIRSKGKEAHSSKSPTETADLLATQADEEGVNLKEEAKAEEEDVSGTVKGTIIATTLLLAFVGAFGVLGAVYKEQINDILTQFSDFLEGYGPAGYALFVIAYAGLEVLAIPAVPLTMSAGLLFGTLYGTILVSIAGTIAATVSFLIARYFARDRILKLAQDNPKFLAIDKAIGADGFRVVTLLRLSPLLPFSLGNYLYGLTSVELVPYILGSWLGMLPGTWAYVSAGAIGRAFIKQETEAVFPAGPESYWTLGIGLVATVFAASYVGRLAKDAMKDIEDNGSS</sequence>
<feature type="chain" id="PRO_5044576323" description="VTT domain-containing protein" evidence="3">
    <location>
        <begin position="19"/>
        <end position="432"/>
    </location>
</feature>
<feature type="transmembrane region" description="Helical" evidence="2">
    <location>
        <begin position="242"/>
        <end position="262"/>
    </location>
</feature>
<proteinExistence type="predicted"/>
<reference evidence="5 7" key="2">
    <citation type="journal article" date="2018" name="Plant J.">
        <title>The Physcomitrella patens chromosome-scale assembly reveals moss genome structure and evolution.</title>
        <authorList>
            <person name="Lang D."/>
            <person name="Ullrich K.K."/>
            <person name="Murat F."/>
            <person name="Fuchs J."/>
            <person name="Jenkins J."/>
            <person name="Haas F.B."/>
            <person name="Piednoel M."/>
            <person name="Gundlach H."/>
            <person name="Van Bel M."/>
            <person name="Meyberg R."/>
            <person name="Vives C."/>
            <person name="Morata J."/>
            <person name="Symeonidi A."/>
            <person name="Hiss M."/>
            <person name="Muchero W."/>
            <person name="Kamisugi Y."/>
            <person name="Saleh O."/>
            <person name="Blanc G."/>
            <person name="Decker E.L."/>
            <person name="van Gessel N."/>
            <person name="Grimwood J."/>
            <person name="Hayes R.D."/>
            <person name="Graham S.W."/>
            <person name="Gunter L.E."/>
            <person name="McDaniel S.F."/>
            <person name="Hoernstein S.N.W."/>
            <person name="Larsson A."/>
            <person name="Li F.W."/>
            <person name="Perroud P.F."/>
            <person name="Phillips J."/>
            <person name="Ranjan P."/>
            <person name="Rokshar D.S."/>
            <person name="Rothfels C.J."/>
            <person name="Schneider L."/>
            <person name="Shu S."/>
            <person name="Stevenson D.W."/>
            <person name="Thummler F."/>
            <person name="Tillich M."/>
            <person name="Villarreal Aguilar J.C."/>
            <person name="Widiez T."/>
            <person name="Wong G.K."/>
            <person name="Wymore A."/>
            <person name="Zhang Y."/>
            <person name="Zimmer A.D."/>
            <person name="Quatrano R.S."/>
            <person name="Mayer K.F.X."/>
            <person name="Goodstein D."/>
            <person name="Casacuberta J.M."/>
            <person name="Vandepoele K."/>
            <person name="Reski R."/>
            <person name="Cuming A.C."/>
            <person name="Tuskan G.A."/>
            <person name="Maumus F."/>
            <person name="Salse J."/>
            <person name="Schmutz J."/>
            <person name="Rensing S.A."/>
        </authorList>
    </citation>
    <scope>NUCLEOTIDE SEQUENCE [LARGE SCALE GENOMIC DNA]</scope>
    <source>
        <strain evidence="6 7">cv. Gransden 2004</strain>
    </source>
</reference>
<dbReference type="EnsemblPlants" id="Pp3c14_11450V3.1">
    <property type="protein sequence ID" value="Pp3c14_11450V3.1"/>
    <property type="gene ID" value="Pp3c14_11450"/>
</dbReference>
<feature type="domain" description="VTT" evidence="4">
    <location>
        <begin position="259"/>
        <end position="377"/>
    </location>
</feature>
<accession>A0A2K1JHB9</accession>
<evidence type="ECO:0000313" key="5">
    <source>
        <dbReference type="EMBL" id="PNR40960.1"/>
    </source>
</evidence>
<feature type="transmembrane region" description="Helical" evidence="2">
    <location>
        <begin position="274"/>
        <end position="296"/>
    </location>
</feature>
<reference evidence="5 7" key="1">
    <citation type="journal article" date="2008" name="Science">
        <title>The Physcomitrella genome reveals evolutionary insights into the conquest of land by plants.</title>
        <authorList>
            <person name="Rensing S."/>
            <person name="Lang D."/>
            <person name="Zimmer A."/>
            <person name="Terry A."/>
            <person name="Salamov A."/>
            <person name="Shapiro H."/>
            <person name="Nishiyama T."/>
            <person name="Perroud P.-F."/>
            <person name="Lindquist E."/>
            <person name="Kamisugi Y."/>
            <person name="Tanahashi T."/>
            <person name="Sakakibara K."/>
            <person name="Fujita T."/>
            <person name="Oishi K."/>
            <person name="Shin-I T."/>
            <person name="Kuroki Y."/>
            <person name="Toyoda A."/>
            <person name="Suzuki Y."/>
            <person name="Hashimoto A."/>
            <person name="Yamaguchi K."/>
            <person name="Sugano A."/>
            <person name="Kohara Y."/>
            <person name="Fujiyama A."/>
            <person name="Anterola A."/>
            <person name="Aoki S."/>
            <person name="Ashton N."/>
            <person name="Barbazuk W.B."/>
            <person name="Barker E."/>
            <person name="Bennetzen J."/>
            <person name="Bezanilla M."/>
            <person name="Blankenship R."/>
            <person name="Cho S.H."/>
            <person name="Dutcher S."/>
            <person name="Estelle M."/>
            <person name="Fawcett J.A."/>
            <person name="Gundlach H."/>
            <person name="Hanada K."/>
            <person name="Heyl A."/>
            <person name="Hicks K.A."/>
            <person name="Hugh J."/>
            <person name="Lohr M."/>
            <person name="Mayer K."/>
            <person name="Melkozernov A."/>
            <person name="Murata T."/>
            <person name="Nelson D."/>
            <person name="Pils B."/>
            <person name="Prigge M."/>
            <person name="Reiss B."/>
            <person name="Renner T."/>
            <person name="Rombauts S."/>
            <person name="Rushton P."/>
            <person name="Sanderfoot A."/>
            <person name="Schween G."/>
            <person name="Shiu S.-H."/>
            <person name="Stueber K."/>
            <person name="Theodoulou F.L."/>
            <person name="Tu H."/>
            <person name="Van de Peer Y."/>
            <person name="Verrier P.J."/>
            <person name="Waters E."/>
            <person name="Wood A."/>
            <person name="Yang L."/>
            <person name="Cove D."/>
            <person name="Cuming A."/>
            <person name="Hasebe M."/>
            <person name="Lucas S."/>
            <person name="Mishler D.B."/>
            <person name="Reski R."/>
            <person name="Grigoriev I."/>
            <person name="Quatrano R.S."/>
            <person name="Boore J.L."/>
        </authorList>
    </citation>
    <scope>NUCLEOTIDE SEQUENCE [LARGE SCALE GENOMIC DNA]</scope>
    <source>
        <strain evidence="6 7">cv. Gransden 2004</strain>
    </source>
</reference>
<dbReference type="STRING" id="3218.A0A2K1JHB9"/>
<evidence type="ECO:0000259" key="4">
    <source>
        <dbReference type="Pfam" id="PF09335"/>
    </source>
</evidence>
<dbReference type="EnsemblPlants" id="Pp3c14_11450V3.2">
    <property type="protein sequence ID" value="Pp3c14_11450V3.2"/>
    <property type="gene ID" value="Pp3c14_11450"/>
</dbReference>
<dbReference type="Proteomes" id="UP000006727">
    <property type="component" value="Chromosome 14"/>
</dbReference>
<feature type="compositionally biased region" description="Basic and acidic residues" evidence="1">
    <location>
        <begin position="149"/>
        <end position="160"/>
    </location>
</feature>
<dbReference type="Gramene" id="Pp3c14_11450V3.2">
    <property type="protein sequence ID" value="Pp3c14_11450V3.2"/>
    <property type="gene ID" value="Pp3c14_11450"/>
</dbReference>
<feature type="transmembrane region" description="Helical" evidence="2">
    <location>
        <begin position="354"/>
        <end position="378"/>
    </location>
</feature>
<dbReference type="InterPro" id="IPR032816">
    <property type="entry name" value="VTT_dom"/>
</dbReference>
<dbReference type="RefSeq" id="XP_024394814.1">
    <property type="nucleotide sequence ID" value="XM_024539046.2"/>
</dbReference>
<dbReference type="GeneID" id="112291514"/>
<keyword evidence="2" id="KW-0812">Transmembrane</keyword>
<dbReference type="Pfam" id="PF09335">
    <property type="entry name" value="VTT_dom"/>
    <property type="match status" value="1"/>
</dbReference>
<feature type="signal peptide" evidence="3">
    <location>
        <begin position="1"/>
        <end position="18"/>
    </location>
</feature>
<dbReference type="PANTHER" id="PTHR46826:SF1">
    <property type="entry name" value="TVP38_TMEM64 FAMILY MEMBRANE PROTEIN YDJX"/>
    <property type="match status" value="1"/>
</dbReference>
<evidence type="ECO:0000313" key="7">
    <source>
        <dbReference type="Proteomes" id="UP000006727"/>
    </source>
</evidence>
<dbReference type="OrthoDB" id="166803at2759"/>
<dbReference type="EMBL" id="ABEU02000014">
    <property type="protein sequence ID" value="PNR40960.1"/>
    <property type="molecule type" value="Genomic_DNA"/>
</dbReference>
<dbReference type="PaxDb" id="3218-PP1S36_296V6.1"/>
<keyword evidence="2" id="KW-0472">Membrane</keyword>
<evidence type="ECO:0000313" key="6">
    <source>
        <dbReference type="EnsemblPlants" id="Pp3c14_11450V3.1"/>
    </source>
</evidence>
<evidence type="ECO:0000256" key="2">
    <source>
        <dbReference type="SAM" id="Phobius"/>
    </source>
</evidence>
<dbReference type="Gramene" id="Pp3c14_11450V3.1">
    <property type="protein sequence ID" value="Pp3c14_11450V3.1"/>
    <property type="gene ID" value="Pp3c14_11450"/>
</dbReference>
<protein>
    <recommendedName>
        <fullName evidence="4">VTT domain-containing protein</fullName>
    </recommendedName>
</protein>
<feature type="transmembrane region" description="Helical" evidence="2">
    <location>
        <begin position="398"/>
        <end position="416"/>
    </location>
</feature>